<dbReference type="GO" id="GO:0006260">
    <property type="term" value="P:DNA replication"/>
    <property type="evidence" value="ECO:0007669"/>
    <property type="project" value="InterPro"/>
</dbReference>
<dbReference type="Proteomes" id="UP000319897">
    <property type="component" value="Unassembled WGS sequence"/>
</dbReference>
<accession>A0A501XHV0</accession>
<dbReference type="GO" id="GO:0003677">
    <property type="term" value="F:DNA binding"/>
    <property type="evidence" value="ECO:0007669"/>
    <property type="project" value="InterPro"/>
</dbReference>
<dbReference type="InterPro" id="IPR036768">
    <property type="entry name" value="PolIII_chi_sf"/>
</dbReference>
<evidence type="ECO:0000313" key="1">
    <source>
        <dbReference type="EMBL" id="TPE60055.1"/>
    </source>
</evidence>
<dbReference type="Pfam" id="PF04364">
    <property type="entry name" value="DNA_pol3_chi"/>
    <property type="match status" value="1"/>
</dbReference>
<comment type="caution">
    <text evidence="1">The sequence shown here is derived from an EMBL/GenBank/DDBJ whole genome shotgun (WGS) entry which is preliminary data.</text>
</comment>
<dbReference type="AlphaFoldDB" id="A0A501XHV0"/>
<dbReference type="OrthoDB" id="9795973at2"/>
<dbReference type="SUPFAM" id="SSF102400">
    <property type="entry name" value="DNA polymerase III chi subunit"/>
    <property type="match status" value="1"/>
</dbReference>
<dbReference type="Gene3D" id="3.40.50.10110">
    <property type="entry name" value="DNA polymerase III subunit chi"/>
    <property type="match status" value="1"/>
</dbReference>
<gene>
    <name evidence="1" type="ORF">FJQ54_11590</name>
</gene>
<sequence>MAAQGGRAARQGRDRLRRAAGGQVRLRSLRELSLALDIGFYHCTRAPAAEVAVRLCAKALESGGRLLIVGERARLEALDKALWTQVADSFLPHALAGGAYDSEQPILLSETAEPVNGAKLLLSLEAGVPGAMDGFDRVLNLFEDGSPAHERARLDWKALGSREELTRSYWQQNERGGWEKRG</sequence>
<reference evidence="1 2" key="1">
    <citation type="submission" date="2019-06" db="EMBL/GenBank/DDBJ databases">
        <authorList>
            <person name="Lee I."/>
            <person name="Jang G.I."/>
            <person name="Hwang C.Y."/>
        </authorList>
    </citation>
    <scope>NUCLEOTIDE SEQUENCE [LARGE SCALE GENOMIC DNA]</scope>
    <source>
        <strain evidence="1 2">PAMC 28131</strain>
    </source>
</reference>
<proteinExistence type="predicted"/>
<dbReference type="PANTHER" id="PTHR38767">
    <property type="entry name" value="DNA POLYMERASE III SUBUNIT CHI"/>
    <property type="match status" value="1"/>
</dbReference>
<dbReference type="InterPro" id="IPR007459">
    <property type="entry name" value="DNA_pol3_chi"/>
</dbReference>
<dbReference type="EMBL" id="VFSU01000028">
    <property type="protein sequence ID" value="TPE60055.1"/>
    <property type="molecule type" value="Genomic_DNA"/>
</dbReference>
<organism evidence="1 2">
    <name type="scientific">Sandaracinobacter neustonicus</name>
    <dbReference type="NCBI Taxonomy" id="1715348"/>
    <lineage>
        <taxon>Bacteria</taxon>
        <taxon>Pseudomonadati</taxon>
        <taxon>Pseudomonadota</taxon>
        <taxon>Alphaproteobacteria</taxon>
        <taxon>Sphingomonadales</taxon>
        <taxon>Sphingosinicellaceae</taxon>
        <taxon>Sandaracinobacter</taxon>
    </lineage>
</organism>
<protein>
    <submittedName>
        <fullName evidence="1">DNA polymerase III subunit chi</fullName>
    </submittedName>
</protein>
<dbReference type="GO" id="GO:0003887">
    <property type="term" value="F:DNA-directed DNA polymerase activity"/>
    <property type="evidence" value="ECO:0007669"/>
    <property type="project" value="InterPro"/>
</dbReference>
<name>A0A501XHV0_9SPHN</name>
<dbReference type="GO" id="GO:0032298">
    <property type="term" value="P:positive regulation of DNA-templated DNA replication initiation"/>
    <property type="evidence" value="ECO:0007669"/>
    <property type="project" value="TreeGrafter"/>
</dbReference>
<evidence type="ECO:0000313" key="2">
    <source>
        <dbReference type="Proteomes" id="UP000319897"/>
    </source>
</evidence>
<dbReference type="PANTHER" id="PTHR38767:SF1">
    <property type="entry name" value="DNA POLYMERASE III SUBUNIT CHI"/>
    <property type="match status" value="1"/>
</dbReference>
<keyword evidence="2" id="KW-1185">Reference proteome</keyword>